<protein>
    <submittedName>
        <fullName evidence="1">Uncharacterized protein</fullName>
    </submittedName>
</protein>
<name>A0A0J9ES76_9FIRM</name>
<dbReference type="OrthoDB" id="2054568at2"/>
<reference evidence="1 2" key="1">
    <citation type="submission" date="2011-04" db="EMBL/GenBank/DDBJ databases">
        <title>The Genome Sequence of Clostridium citroniae WAL-19142.</title>
        <authorList>
            <consortium name="The Broad Institute Genome Sequencing Platform"/>
            <person name="Earl A."/>
            <person name="Ward D."/>
            <person name="Feldgarden M."/>
            <person name="Gevers D."/>
            <person name="Warren Y.A."/>
            <person name="Tyrrell K.L."/>
            <person name="Citron D.M."/>
            <person name="Goldstein E.J."/>
            <person name="Daigneault M."/>
            <person name="Allen-Vercoe E."/>
            <person name="Young S.K."/>
            <person name="Zeng Q."/>
            <person name="Gargeya S."/>
            <person name="Fitzgerald M."/>
            <person name="Haas B."/>
            <person name="Abouelleil A."/>
            <person name="Alvarado L."/>
            <person name="Arachchi H.M."/>
            <person name="Berlin A."/>
            <person name="Brown A."/>
            <person name="Chapman S.B."/>
            <person name="Chen Z."/>
            <person name="Dunbar C."/>
            <person name="Freedman E."/>
            <person name="Gearin G."/>
            <person name="Gellesch M."/>
            <person name="Goldberg J."/>
            <person name="Griggs A."/>
            <person name="Gujja S."/>
            <person name="Heilman E.R."/>
            <person name="Heiman D."/>
            <person name="Howarth C."/>
            <person name="Larson L."/>
            <person name="Lui A."/>
            <person name="MacDonald P.J."/>
            <person name="Mehta T."/>
            <person name="Montmayeur A."/>
            <person name="Murphy C."/>
            <person name="Neiman D."/>
            <person name="Pearson M."/>
            <person name="Priest M."/>
            <person name="Roberts A."/>
            <person name="Saif S."/>
            <person name="Shea T."/>
            <person name="Shenoy N."/>
            <person name="Sisk P."/>
            <person name="Stolte C."/>
            <person name="Sykes S."/>
            <person name="White J."/>
            <person name="Yandava C."/>
            <person name="Wortman J."/>
            <person name="Nusbaum C."/>
            <person name="Birren B."/>
        </authorList>
    </citation>
    <scope>NUCLEOTIDE SEQUENCE [LARGE SCALE GENOMIC DNA]</scope>
    <source>
        <strain evidence="1 2">WAL-19142</strain>
    </source>
</reference>
<dbReference type="EMBL" id="ADLK01000022">
    <property type="protein sequence ID" value="KMW18645.1"/>
    <property type="molecule type" value="Genomic_DNA"/>
</dbReference>
<accession>A0A0J9ES76</accession>
<sequence>MEKAVYKEENGVYQIDCSAAVWSTDQIYNLYHTAGVFLKDADFVIETPEYILLVEYKNADIPGAVNPQAFKPFEEKRTIGVARKFYESLHYLAMEKKDKPVKYIYIVEYPHAGATDRKLLRNCIAEKLPFRLQQGRKAKLIEDFEVLSIAEWNSHPDYRAYPITPVKAEENH</sequence>
<dbReference type="PATRIC" id="fig|742734.4.peg.2949"/>
<dbReference type="Proteomes" id="UP000037392">
    <property type="component" value="Unassembled WGS sequence"/>
</dbReference>
<dbReference type="AlphaFoldDB" id="A0A0J9ES76"/>
<comment type="caution">
    <text evidence="1">The sequence shown here is derived from an EMBL/GenBank/DDBJ whole genome shotgun (WGS) entry which is preliminary data.</text>
</comment>
<dbReference type="RefSeq" id="WP_045091223.1">
    <property type="nucleotide sequence ID" value="NZ_KQ235878.1"/>
</dbReference>
<gene>
    <name evidence="1" type="ORF">HMPREF9470_02749</name>
</gene>
<organism evidence="1 2">
    <name type="scientific">[Clostridium] citroniae WAL-19142</name>
    <dbReference type="NCBI Taxonomy" id="742734"/>
    <lineage>
        <taxon>Bacteria</taxon>
        <taxon>Bacillati</taxon>
        <taxon>Bacillota</taxon>
        <taxon>Clostridia</taxon>
        <taxon>Lachnospirales</taxon>
        <taxon>Lachnospiraceae</taxon>
        <taxon>Enterocloster</taxon>
    </lineage>
</organism>
<evidence type="ECO:0000313" key="2">
    <source>
        <dbReference type="Proteomes" id="UP000037392"/>
    </source>
</evidence>
<dbReference type="GeneID" id="93163242"/>
<evidence type="ECO:0000313" key="1">
    <source>
        <dbReference type="EMBL" id="KMW18645.1"/>
    </source>
</evidence>
<proteinExistence type="predicted"/>